<sequence>MPDLSDSFEGSFFHKWDVRCKIITILCFCFMVASISNFAVALIAISFALLVIVMAQVSLQRVLRRLLAISGFMLMFLLIMPFSVPVLPGDTIIVPNGIQWMGFNMRGLYLAATVASKAVAITMMMEPLFSTAPLPVTLHGLSRLGVPEMVAQMILLSHRYLHVFRHEASRISSGMKVRGFRKRSDLATLQAVANFTGMLFVRSFDRTERVFDAMKARGYKGCFPEPLVLKIYPLDIFISGIGVAMGVLLIAVDKNFFI</sequence>
<dbReference type="AlphaFoldDB" id="A0A1W1HBE7"/>
<dbReference type="EMBL" id="FWEV01000106">
    <property type="protein sequence ID" value="SLM29759.1"/>
    <property type="molecule type" value="Genomic_DNA"/>
</dbReference>
<accession>A0A1W1HBE7</accession>
<evidence type="ECO:0000256" key="6">
    <source>
        <dbReference type="SAM" id="Phobius"/>
    </source>
</evidence>
<evidence type="ECO:0000256" key="2">
    <source>
        <dbReference type="ARBA" id="ARBA00022475"/>
    </source>
</evidence>
<evidence type="ECO:0000313" key="8">
    <source>
        <dbReference type="Proteomes" id="UP000191931"/>
    </source>
</evidence>
<reference evidence="7 8" key="1">
    <citation type="submission" date="2017-03" db="EMBL/GenBank/DDBJ databases">
        <authorList>
            <person name="Afonso C.L."/>
            <person name="Miller P.J."/>
            <person name="Scott M.A."/>
            <person name="Spackman E."/>
            <person name="Goraichik I."/>
            <person name="Dimitrov K.M."/>
            <person name="Suarez D.L."/>
            <person name="Swayne D.E."/>
        </authorList>
    </citation>
    <scope>NUCLEOTIDE SEQUENCE [LARGE SCALE GENOMIC DNA]</scope>
    <source>
        <strain evidence="7">PRJEB14757</strain>
    </source>
</reference>
<name>A0A1W1HBE7_9BACT</name>
<keyword evidence="5 6" id="KW-0472">Membrane</keyword>
<evidence type="ECO:0000256" key="4">
    <source>
        <dbReference type="ARBA" id="ARBA00022989"/>
    </source>
</evidence>
<protein>
    <recommendedName>
        <fullName evidence="9">Cobalt ECF transporter T component CbiQ</fullName>
    </recommendedName>
</protein>
<dbReference type="InterPro" id="IPR003339">
    <property type="entry name" value="ABC/ECF_trnsptr_transmembrane"/>
</dbReference>
<dbReference type="NCBIfam" id="TIGR02454">
    <property type="entry name" value="ECF_T_CbiQ"/>
    <property type="match status" value="1"/>
</dbReference>
<keyword evidence="8" id="KW-1185">Reference proteome</keyword>
<dbReference type="PANTHER" id="PTHR34857">
    <property type="entry name" value="SLL0384 PROTEIN"/>
    <property type="match status" value="1"/>
</dbReference>
<dbReference type="GO" id="GO:0006824">
    <property type="term" value="P:cobalt ion transport"/>
    <property type="evidence" value="ECO:0007669"/>
    <property type="project" value="InterPro"/>
</dbReference>
<organism evidence="7 8">
    <name type="scientific">Desulfamplus magnetovallimortis</name>
    <dbReference type="NCBI Taxonomy" id="1246637"/>
    <lineage>
        <taxon>Bacteria</taxon>
        <taxon>Pseudomonadati</taxon>
        <taxon>Thermodesulfobacteriota</taxon>
        <taxon>Desulfobacteria</taxon>
        <taxon>Desulfobacterales</taxon>
        <taxon>Desulfobacteraceae</taxon>
        <taxon>Desulfamplus</taxon>
    </lineage>
</organism>
<gene>
    <name evidence="7" type="ORF">MTBBW1_1940086</name>
</gene>
<feature type="transmembrane region" description="Helical" evidence="6">
    <location>
        <begin position="22"/>
        <end position="54"/>
    </location>
</feature>
<dbReference type="InterPro" id="IPR051611">
    <property type="entry name" value="ECF_transporter_component"/>
</dbReference>
<evidence type="ECO:0000313" key="7">
    <source>
        <dbReference type="EMBL" id="SLM29759.1"/>
    </source>
</evidence>
<dbReference type="RefSeq" id="WP_186441599.1">
    <property type="nucleotide sequence ID" value="NZ_LT828555.1"/>
</dbReference>
<dbReference type="CDD" id="cd16914">
    <property type="entry name" value="EcfT"/>
    <property type="match status" value="1"/>
</dbReference>
<dbReference type="InterPro" id="IPR012809">
    <property type="entry name" value="ECF_CbiQ"/>
</dbReference>
<evidence type="ECO:0000256" key="3">
    <source>
        <dbReference type="ARBA" id="ARBA00022692"/>
    </source>
</evidence>
<evidence type="ECO:0000256" key="1">
    <source>
        <dbReference type="ARBA" id="ARBA00004651"/>
    </source>
</evidence>
<feature type="transmembrane region" description="Helical" evidence="6">
    <location>
        <begin position="231"/>
        <end position="252"/>
    </location>
</feature>
<keyword evidence="2" id="KW-1003">Cell membrane</keyword>
<feature type="transmembrane region" description="Helical" evidence="6">
    <location>
        <begin position="66"/>
        <end position="87"/>
    </location>
</feature>
<dbReference type="STRING" id="1246637.MTBBW1_1940086"/>
<proteinExistence type="predicted"/>
<keyword evidence="4 6" id="KW-1133">Transmembrane helix</keyword>
<comment type="subcellular location">
    <subcellularLocation>
        <location evidence="1">Cell membrane</location>
        <topology evidence="1">Multi-pass membrane protein</topology>
    </subcellularLocation>
</comment>
<evidence type="ECO:0008006" key="9">
    <source>
        <dbReference type="Google" id="ProtNLM"/>
    </source>
</evidence>
<dbReference type="GO" id="GO:0043190">
    <property type="term" value="C:ATP-binding cassette (ABC) transporter complex"/>
    <property type="evidence" value="ECO:0007669"/>
    <property type="project" value="InterPro"/>
</dbReference>
<evidence type="ECO:0000256" key="5">
    <source>
        <dbReference type="ARBA" id="ARBA00023136"/>
    </source>
</evidence>
<keyword evidence="3 6" id="KW-0812">Transmembrane</keyword>
<dbReference type="Pfam" id="PF02361">
    <property type="entry name" value="CbiQ"/>
    <property type="match status" value="1"/>
</dbReference>
<dbReference type="Proteomes" id="UP000191931">
    <property type="component" value="Unassembled WGS sequence"/>
</dbReference>
<dbReference type="PANTHER" id="PTHR34857:SF2">
    <property type="entry name" value="SLL0384 PROTEIN"/>
    <property type="match status" value="1"/>
</dbReference>
<feature type="transmembrane region" description="Helical" evidence="6">
    <location>
        <begin position="107"/>
        <end position="125"/>
    </location>
</feature>